<dbReference type="SUPFAM" id="SSF50022">
    <property type="entry name" value="ISP domain"/>
    <property type="match status" value="1"/>
</dbReference>
<evidence type="ECO:0000256" key="2">
    <source>
        <dbReference type="ARBA" id="ARBA00022723"/>
    </source>
</evidence>
<dbReference type="GO" id="GO:0046872">
    <property type="term" value="F:metal ion binding"/>
    <property type="evidence" value="ECO:0007669"/>
    <property type="project" value="UniProtKB-KW"/>
</dbReference>
<reference evidence="8" key="1">
    <citation type="submission" date="2020-01" db="EMBL/GenBank/DDBJ databases">
        <authorList>
            <person name="Meier V. D."/>
            <person name="Meier V D."/>
        </authorList>
    </citation>
    <scope>NUCLEOTIDE SEQUENCE</scope>
    <source>
        <strain evidence="8">HLG_WM_MAG_07</strain>
    </source>
</reference>
<dbReference type="AlphaFoldDB" id="A0A6S6TT98"/>
<comment type="similarity">
    <text evidence="6">Belongs to the bacterial ring-hydroxylating dioxygenase ferredoxin component family.</text>
</comment>
<dbReference type="Gene3D" id="2.102.10.10">
    <property type="entry name" value="Rieske [2Fe-2S] iron-sulphur domain"/>
    <property type="match status" value="1"/>
</dbReference>
<sequence length="105" mass="11563">MPNTSIYPVCDIQDIPEGKMKSFNVSGKDLLLCNVGNTFYCVDNMCTHEDAPLYLGCLKGEEIQCSLHGGRFNVVTGKATVEPAEISLKTYKTIIDKKQLFVDVG</sequence>
<evidence type="ECO:0000256" key="4">
    <source>
        <dbReference type="ARBA" id="ARBA00023014"/>
    </source>
</evidence>
<feature type="domain" description="Rieske" evidence="7">
    <location>
        <begin position="7"/>
        <end position="102"/>
    </location>
</feature>
<keyword evidence="1" id="KW-0001">2Fe-2S</keyword>
<dbReference type="Pfam" id="PF00355">
    <property type="entry name" value="Rieske"/>
    <property type="match status" value="1"/>
</dbReference>
<comment type="cofactor">
    <cofactor evidence="5">
        <name>[2Fe-2S] cluster</name>
        <dbReference type="ChEBI" id="CHEBI:190135"/>
    </cofactor>
</comment>
<dbReference type="InterPro" id="IPR017941">
    <property type="entry name" value="Rieske_2Fe-2S"/>
</dbReference>
<organism evidence="8">
    <name type="scientific">uncultured Thiotrichaceae bacterium</name>
    <dbReference type="NCBI Taxonomy" id="298394"/>
    <lineage>
        <taxon>Bacteria</taxon>
        <taxon>Pseudomonadati</taxon>
        <taxon>Pseudomonadota</taxon>
        <taxon>Gammaproteobacteria</taxon>
        <taxon>Thiotrichales</taxon>
        <taxon>Thiotrichaceae</taxon>
        <taxon>environmental samples</taxon>
    </lineage>
</organism>
<keyword evidence="2" id="KW-0479">Metal-binding</keyword>
<protein>
    <submittedName>
        <fullName evidence="8">Ferredoxin, 2Fe-2S</fullName>
    </submittedName>
</protein>
<keyword evidence="3" id="KW-0408">Iron</keyword>
<proteinExistence type="inferred from homology"/>
<keyword evidence="4" id="KW-0411">Iron-sulfur</keyword>
<name>A0A6S6TT98_9GAMM</name>
<dbReference type="InterPro" id="IPR036922">
    <property type="entry name" value="Rieske_2Fe-2S_sf"/>
</dbReference>
<evidence type="ECO:0000256" key="5">
    <source>
        <dbReference type="ARBA" id="ARBA00034078"/>
    </source>
</evidence>
<evidence type="ECO:0000256" key="1">
    <source>
        <dbReference type="ARBA" id="ARBA00022714"/>
    </source>
</evidence>
<accession>A0A6S6TT98</accession>
<dbReference type="EMBL" id="CACVAY010000110">
    <property type="protein sequence ID" value="CAA6822565.1"/>
    <property type="molecule type" value="Genomic_DNA"/>
</dbReference>
<dbReference type="PANTHER" id="PTHR21496:SF0">
    <property type="entry name" value="RIESKE DOMAIN-CONTAINING PROTEIN"/>
    <property type="match status" value="1"/>
</dbReference>
<dbReference type="CDD" id="cd03528">
    <property type="entry name" value="Rieske_RO_ferredoxin"/>
    <property type="match status" value="1"/>
</dbReference>
<gene>
    <name evidence="8" type="ORF">HELGO_WM6363</name>
</gene>
<evidence type="ECO:0000259" key="7">
    <source>
        <dbReference type="PROSITE" id="PS51296"/>
    </source>
</evidence>
<evidence type="ECO:0000313" key="8">
    <source>
        <dbReference type="EMBL" id="CAA6822565.1"/>
    </source>
</evidence>
<dbReference type="PANTHER" id="PTHR21496">
    <property type="entry name" value="FERREDOXIN-RELATED"/>
    <property type="match status" value="1"/>
</dbReference>
<dbReference type="PROSITE" id="PS51296">
    <property type="entry name" value="RIESKE"/>
    <property type="match status" value="1"/>
</dbReference>
<evidence type="ECO:0000256" key="3">
    <source>
        <dbReference type="ARBA" id="ARBA00023004"/>
    </source>
</evidence>
<evidence type="ECO:0000256" key="6">
    <source>
        <dbReference type="ARBA" id="ARBA00038001"/>
    </source>
</evidence>
<dbReference type="GO" id="GO:0051537">
    <property type="term" value="F:2 iron, 2 sulfur cluster binding"/>
    <property type="evidence" value="ECO:0007669"/>
    <property type="project" value="UniProtKB-KW"/>
</dbReference>